<dbReference type="RefSeq" id="WP_064595263.1">
    <property type="nucleotide sequence ID" value="NZ_LYRP01000001.1"/>
</dbReference>
<dbReference type="Pfam" id="PF13432">
    <property type="entry name" value="TPR_16"/>
    <property type="match status" value="3"/>
</dbReference>
<dbReference type="InterPro" id="IPR013105">
    <property type="entry name" value="TPR_2"/>
</dbReference>
<dbReference type="InterPro" id="IPR037919">
    <property type="entry name" value="OGT"/>
</dbReference>
<keyword evidence="2 3" id="KW-0802">TPR repeat</keyword>
<accession>A0A1B7LA02</accession>
<dbReference type="Pfam" id="PF13469">
    <property type="entry name" value="Sulfotransfer_3"/>
    <property type="match status" value="1"/>
</dbReference>
<protein>
    <submittedName>
        <fullName evidence="4">Uncharacterized protein</fullName>
    </submittedName>
</protein>
<dbReference type="SUPFAM" id="SSF48452">
    <property type="entry name" value="TPR-like"/>
    <property type="match status" value="2"/>
</dbReference>
<evidence type="ECO:0000313" key="5">
    <source>
        <dbReference type="Proteomes" id="UP000078225"/>
    </source>
</evidence>
<dbReference type="SUPFAM" id="SSF48439">
    <property type="entry name" value="Protein prenylyltransferase"/>
    <property type="match status" value="1"/>
</dbReference>
<keyword evidence="1" id="KW-0677">Repeat</keyword>
<evidence type="ECO:0000256" key="2">
    <source>
        <dbReference type="ARBA" id="ARBA00022803"/>
    </source>
</evidence>
<feature type="repeat" description="TPR" evidence="3">
    <location>
        <begin position="116"/>
        <end position="149"/>
    </location>
</feature>
<dbReference type="OrthoDB" id="9815894at2"/>
<gene>
    <name evidence="4" type="ORF">A9B99_05265</name>
</gene>
<dbReference type="AlphaFoldDB" id="A0A1B7LA02"/>
<dbReference type="PROSITE" id="PS50005">
    <property type="entry name" value="TPR"/>
    <property type="match status" value="3"/>
</dbReference>
<dbReference type="GO" id="GO:0006493">
    <property type="term" value="P:protein O-linked glycosylation"/>
    <property type="evidence" value="ECO:0007669"/>
    <property type="project" value="InterPro"/>
</dbReference>
<dbReference type="Gene3D" id="1.25.40.10">
    <property type="entry name" value="Tetratricopeptide repeat domain"/>
    <property type="match status" value="2"/>
</dbReference>
<dbReference type="InterPro" id="IPR027417">
    <property type="entry name" value="P-loop_NTPase"/>
</dbReference>
<dbReference type="PANTHER" id="PTHR44366">
    <property type="entry name" value="UDP-N-ACETYLGLUCOSAMINE--PEPTIDE N-ACETYLGLUCOSAMINYLTRANSFERASE 110 KDA SUBUNIT"/>
    <property type="match status" value="1"/>
</dbReference>
<feature type="repeat" description="TPR" evidence="3">
    <location>
        <begin position="150"/>
        <end position="183"/>
    </location>
</feature>
<dbReference type="PANTHER" id="PTHR44366:SF1">
    <property type="entry name" value="UDP-N-ACETYLGLUCOSAMINE--PEPTIDE N-ACETYLGLUCOSAMINYLTRANSFERASE 110 KDA SUBUNIT"/>
    <property type="match status" value="1"/>
</dbReference>
<proteinExistence type="predicted"/>
<dbReference type="EMBL" id="LYRP01000001">
    <property type="protein sequence ID" value="OAT79100.1"/>
    <property type="molecule type" value="Genomic_DNA"/>
</dbReference>
<name>A0A1B7LA02_9ENTR</name>
<reference evidence="5" key="1">
    <citation type="submission" date="2016-05" db="EMBL/GenBank/DDBJ databases">
        <authorList>
            <person name="Behera P."/>
            <person name="Vaishampayan P."/>
            <person name="Singh N."/>
            <person name="Raina V."/>
            <person name="Suar M."/>
            <person name="Pattnaik A."/>
            <person name="Rastogi G."/>
        </authorList>
    </citation>
    <scope>NUCLEOTIDE SEQUENCE [LARGE SCALE GENOMIC DNA]</scope>
    <source>
        <strain evidence="5">MP23</strain>
    </source>
</reference>
<sequence length="697" mass="77244">MSNSNPLDSQQLTVLQALELANAHWNAGQAAQAEQLCLRVLEVAPLQHDALNLLGLMMHAYGMLDKAIDYIHKACHSPDAPAIIFSNLAELYRQKGLLVEAEHAARIAVEQEPELIVAWSNLGIILQEAGKFTESLECLEYVTSLQPDNAQAHNNLANTCQRLGYLHRAQESYQRALSLRPEYAEVYSNLTLLLSDLGCIDEAVASARRAIDINPQLADAYLNLANIELSRMRYADARHWVNSLLEFAPQHVGGLTALAQILIVDERYEEAVAVARKSLAIAAGNANTHKVLGTALQGLGRYEEAEQAYNQAAELPGTVAEEALVARAVLLMETGDMDAASAGFQLALKRFPDSPRVLAACCDNKFYQAGDPDIEVMENALAREPVLPIHEQILLHFSLGKAYLDIKDSDRAFFHLDQGNAFKRATFNYDAKQISVWMKSIAEVFTPALMARFRGAGVVSGRPVFIIGMPRSGTTLVEQILASHPDVYGAGESGVLGRVVAQAGRFPEDVGNWSRNHFLNIGTDYLQQISHLAPDALRVVDKLPGNFLYAGLIPLLMPGARIIHCRRDPVDTCLSCYSKLFSGEQLFTYQLDELGQFYLDYQALMAHFCQVLPPECFIEVDYEAVVDDLDGQARRLIDFIDLPWNDACLHFHKTRRIVRTASMAQVRQPIYTSSIGRWHRHAAHLGPLLDVLGVEKR</sequence>
<dbReference type="InterPro" id="IPR019734">
    <property type="entry name" value="TPR_rpt"/>
</dbReference>
<dbReference type="Gene3D" id="3.40.50.300">
    <property type="entry name" value="P-loop containing nucleotide triphosphate hydrolases"/>
    <property type="match status" value="1"/>
</dbReference>
<dbReference type="Proteomes" id="UP000078225">
    <property type="component" value="Unassembled WGS sequence"/>
</dbReference>
<dbReference type="SMART" id="SM00028">
    <property type="entry name" value="TPR"/>
    <property type="match status" value="11"/>
</dbReference>
<dbReference type="STRING" id="1691903.A9B99_05265"/>
<evidence type="ECO:0000256" key="3">
    <source>
        <dbReference type="PROSITE-ProRule" id="PRU00339"/>
    </source>
</evidence>
<dbReference type="Pfam" id="PF07719">
    <property type="entry name" value="TPR_2"/>
    <property type="match status" value="1"/>
</dbReference>
<dbReference type="SUPFAM" id="SSF52540">
    <property type="entry name" value="P-loop containing nucleoside triphosphate hydrolases"/>
    <property type="match status" value="1"/>
</dbReference>
<feature type="repeat" description="TPR" evidence="3">
    <location>
        <begin position="184"/>
        <end position="217"/>
    </location>
</feature>
<comment type="caution">
    <text evidence="4">The sequence shown here is derived from an EMBL/GenBank/DDBJ whole genome shotgun (WGS) entry which is preliminary data.</text>
</comment>
<evidence type="ECO:0000256" key="1">
    <source>
        <dbReference type="ARBA" id="ARBA00022737"/>
    </source>
</evidence>
<organism evidence="4 5">
    <name type="scientific">Mangrovibacter phragmitis</name>
    <dbReference type="NCBI Taxonomy" id="1691903"/>
    <lineage>
        <taxon>Bacteria</taxon>
        <taxon>Pseudomonadati</taxon>
        <taxon>Pseudomonadota</taxon>
        <taxon>Gammaproteobacteria</taxon>
        <taxon>Enterobacterales</taxon>
        <taxon>Enterobacteriaceae</taxon>
        <taxon>Mangrovibacter</taxon>
    </lineage>
</organism>
<evidence type="ECO:0000313" key="4">
    <source>
        <dbReference type="EMBL" id="OAT79100.1"/>
    </source>
</evidence>
<dbReference type="GO" id="GO:0097363">
    <property type="term" value="F:protein O-acetylglucosaminyltransferase activity"/>
    <property type="evidence" value="ECO:0007669"/>
    <property type="project" value="TreeGrafter"/>
</dbReference>
<dbReference type="InterPro" id="IPR011990">
    <property type="entry name" value="TPR-like_helical_dom_sf"/>
</dbReference>
<keyword evidence="5" id="KW-1185">Reference proteome</keyword>